<dbReference type="EMBL" id="MU070094">
    <property type="protein sequence ID" value="KAF5829975.1"/>
    <property type="molecule type" value="Genomic_DNA"/>
</dbReference>
<accession>A0ABQ7G5U7</accession>
<sequence length="146" mass="15350">MREVRDAWRKMLPIVSVSAAPPTSVLPDVYLSAAGGASSAVGAPGRPSSSDVGCCTLTDTDDVLSVSLLWWVCAWWAADRADVRGIPLSMRSYAAPASSMRDEVQANMHKPASCCCTAAFIACWKSFSLPRVLGRASAARISAVSG</sequence>
<reference evidence="1" key="1">
    <citation type="submission" date="2017-08" db="EMBL/GenBank/DDBJ databases">
        <authorList>
            <person name="Polle J.E."/>
            <person name="Barry K."/>
            <person name="Cushman J."/>
            <person name="Schmutz J."/>
            <person name="Tran D."/>
            <person name="Hathwaick L.T."/>
            <person name="Yim W.C."/>
            <person name="Jenkins J."/>
            <person name="Mckie-Krisberg Z.M."/>
            <person name="Prochnik S."/>
            <person name="Lindquist E."/>
            <person name="Dockter R.B."/>
            <person name="Adam C."/>
            <person name="Molina H."/>
            <person name="Bunkerborg J."/>
            <person name="Jin E."/>
            <person name="Buchheim M."/>
            <person name="Magnuson J."/>
        </authorList>
    </citation>
    <scope>NUCLEOTIDE SEQUENCE</scope>
    <source>
        <strain evidence="1">CCAP 19/18</strain>
    </source>
</reference>
<keyword evidence="2" id="KW-1185">Reference proteome</keyword>
<name>A0ABQ7G5U7_DUNSA</name>
<evidence type="ECO:0000313" key="1">
    <source>
        <dbReference type="EMBL" id="KAF5829975.1"/>
    </source>
</evidence>
<gene>
    <name evidence="1" type="ORF">DUNSADRAFT_15211</name>
</gene>
<dbReference type="Proteomes" id="UP000815325">
    <property type="component" value="Unassembled WGS sequence"/>
</dbReference>
<evidence type="ECO:0008006" key="3">
    <source>
        <dbReference type="Google" id="ProtNLM"/>
    </source>
</evidence>
<organism evidence="1 2">
    <name type="scientific">Dunaliella salina</name>
    <name type="common">Green alga</name>
    <name type="synonym">Protococcus salinus</name>
    <dbReference type="NCBI Taxonomy" id="3046"/>
    <lineage>
        <taxon>Eukaryota</taxon>
        <taxon>Viridiplantae</taxon>
        <taxon>Chlorophyta</taxon>
        <taxon>core chlorophytes</taxon>
        <taxon>Chlorophyceae</taxon>
        <taxon>CS clade</taxon>
        <taxon>Chlamydomonadales</taxon>
        <taxon>Dunaliellaceae</taxon>
        <taxon>Dunaliella</taxon>
    </lineage>
</organism>
<protein>
    <recommendedName>
        <fullName evidence="3">Encoded protein</fullName>
    </recommendedName>
</protein>
<evidence type="ECO:0000313" key="2">
    <source>
        <dbReference type="Proteomes" id="UP000815325"/>
    </source>
</evidence>
<comment type="caution">
    <text evidence="1">The sequence shown here is derived from an EMBL/GenBank/DDBJ whole genome shotgun (WGS) entry which is preliminary data.</text>
</comment>
<proteinExistence type="predicted"/>